<dbReference type="Proteomes" id="UP000005835">
    <property type="component" value="Unassembled WGS sequence"/>
</dbReference>
<name>K1K0D9_9BURK</name>
<sequence>MNHNHAYMILAFIEKHAAYISALNGALRRNWVRPAITQVFAGLVIHVCGLGNQPP</sequence>
<evidence type="ECO:0000313" key="1">
    <source>
        <dbReference type="EMBL" id="EKB32278.1"/>
    </source>
</evidence>
<evidence type="ECO:0000313" key="2">
    <source>
        <dbReference type="Proteomes" id="UP000005835"/>
    </source>
</evidence>
<organism evidence="1 2">
    <name type="scientific">Sutterella wadsworthensis 2_1_59BFAA</name>
    <dbReference type="NCBI Taxonomy" id="742823"/>
    <lineage>
        <taxon>Bacteria</taxon>
        <taxon>Pseudomonadati</taxon>
        <taxon>Pseudomonadota</taxon>
        <taxon>Betaproteobacteria</taxon>
        <taxon>Burkholderiales</taxon>
        <taxon>Sutterellaceae</taxon>
        <taxon>Sutterella</taxon>
    </lineage>
</organism>
<protein>
    <submittedName>
        <fullName evidence="1">Uncharacterized protein</fullName>
    </submittedName>
</protein>
<dbReference type="HOGENOM" id="CLU_3030774_0_0_4"/>
<proteinExistence type="predicted"/>
<dbReference type="AlphaFoldDB" id="K1K0D9"/>
<comment type="caution">
    <text evidence="1">The sequence shown here is derived from an EMBL/GenBank/DDBJ whole genome shotgun (WGS) entry which is preliminary data.</text>
</comment>
<dbReference type="EMBL" id="ADMG01000006">
    <property type="protein sequence ID" value="EKB32278.1"/>
    <property type="molecule type" value="Genomic_DNA"/>
</dbReference>
<keyword evidence="2" id="KW-1185">Reference proteome</keyword>
<reference evidence="1 2" key="1">
    <citation type="submission" date="2012-05" db="EMBL/GenBank/DDBJ databases">
        <title>The Genome Sequence of Sutterella wadsworthensis 2_1_59BFAA.</title>
        <authorList>
            <consortium name="The Broad Institute Genome Sequencing Platform"/>
            <person name="Earl A."/>
            <person name="Ward D."/>
            <person name="Feldgarden M."/>
            <person name="Gevers D."/>
            <person name="Daigneault M."/>
            <person name="Strauss J."/>
            <person name="Allen-Vercoe E."/>
            <person name="Walker B."/>
            <person name="Young S.K."/>
            <person name="Zeng Q."/>
            <person name="Gargeya S."/>
            <person name="Fitzgerald M."/>
            <person name="Haas B."/>
            <person name="Abouelleil A."/>
            <person name="Alvarado L."/>
            <person name="Arachchi H.M."/>
            <person name="Berlin A.M."/>
            <person name="Chapman S.B."/>
            <person name="Goldberg J."/>
            <person name="Griggs A."/>
            <person name="Gujja S."/>
            <person name="Hansen M."/>
            <person name="Howarth C."/>
            <person name="Imamovic A."/>
            <person name="Larimer J."/>
            <person name="McCowen C."/>
            <person name="Montmayeur A."/>
            <person name="Murphy C."/>
            <person name="Neiman D."/>
            <person name="Pearson M."/>
            <person name="Priest M."/>
            <person name="Roberts A."/>
            <person name="Saif S."/>
            <person name="Shea T."/>
            <person name="Sisk P."/>
            <person name="Sykes S."/>
            <person name="Wortman J."/>
            <person name="Nusbaum C."/>
            <person name="Birren B."/>
        </authorList>
    </citation>
    <scope>NUCLEOTIDE SEQUENCE [LARGE SCALE GENOMIC DNA]</scope>
    <source>
        <strain evidence="1 2">2_1_59BFAA</strain>
    </source>
</reference>
<gene>
    <name evidence="1" type="ORF">HMPREF9465_00128</name>
</gene>
<accession>K1K0D9</accession>